<evidence type="ECO:0000313" key="3">
    <source>
        <dbReference type="Proteomes" id="UP000184510"/>
    </source>
</evidence>
<dbReference type="EMBL" id="FQYR01000003">
    <property type="protein sequence ID" value="SHJ33354.1"/>
    <property type="molecule type" value="Genomic_DNA"/>
</dbReference>
<name>A0A1M6IFV7_9BACT</name>
<gene>
    <name evidence="2" type="ORF">SAMN02745181_1795</name>
</gene>
<sequence length="179" mass="20528">MKHLMRSLALAAVACSSSLTLTNCAGTYGGYGKPNMGTTPTTEERSLQISSEPTGNFYYGRRYFVYKTRFWGYLRKPRQPWSEAALVIMNENSTYQPDRLPEDGPYDERHGYDQNYNYKITGSYTGRKIYDPNSNLFLPEFRATSFKLIDRSPGWLFSPADHYNPSVITLTNKSVQMPR</sequence>
<dbReference type="InParanoid" id="A0A1M6IFV7"/>
<accession>A0A1M6IFV7</accession>
<evidence type="ECO:0000313" key="2">
    <source>
        <dbReference type="EMBL" id="SHJ33354.1"/>
    </source>
</evidence>
<reference evidence="2 3" key="1">
    <citation type="submission" date="2016-11" db="EMBL/GenBank/DDBJ databases">
        <authorList>
            <person name="Jaros S."/>
            <person name="Januszkiewicz K."/>
            <person name="Wedrychowicz H."/>
        </authorList>
    </citation>
    <scope>NUCLEOTIDE SEQUENCE [LARGE SCALE GENOMIC DNA]</scope>
    <source>
        <strain evidence="2 3">DSM 18772</strain>
    </source>
</reference>
<protein>
    <recommendedName>
        <fullName evidence="4">Lipoprotein</fullName>
    </recommendedName>
</protein>
<keyword evidence="1" id="KW-0732">Signal</keyword>
<proteinExistence type="predicted"/>
<dbReference type="AlphaFoldDB" id="A0A1M6IFV7"/>
<keyword evidence="3" id="KW-1185">Reference proteome</keyword>
<feature type="signal peptide" evidence="1">
    <location>
        <begin position="1"/>
        <end position="25"/>
    </location>
</feature>
<evidence type="ECO:0008006" key="4">
    <source>
        <dbReference type="Google" id="ProtNLM"/>
    </source>
</evidence>
<dbReference type="Proteomes" id="UP000184510">
    <property type="component" value="Unassembled WGS sequence"/>
</dbReference>
<feature type="chain" id="PRO_5013314097" description="Lipoprotein" evidence="1">
    <location>
        <begin position="26"/>
        <end position="179"/>
    </location>
</feature>
<organism evidence="2 3">
    <name type="scientific">Rubritalea squalenifaciens DSM 18772</name>
    <dbReference type="NCBI Taxonomy" id="1123071"/>
    <lineage>
        <taxon>Bacteria</taxon>
        <taxon>Pseudomonadati</taxon>
        <taxon>Verrucomicrobiota</taxon>
        <taxon>Verrucomicrobiia</taxon>
        <taxon>Verrucomicrobiales</taxon>
        <taxon>Rubritaleaceae</taxon>
        <taxon>Rubritalea</taxon>
    </lineage>
</organism>
<evidence type="ECO:0000256" key="1">
    <source>
        <dbReference type="SAM" id="SignalP"/>
    </source>
</evidence>